<dbReference type="OrthoDB" id="9945328at2759"/>
<dbReference type="PANTHER" id="PTHR15446">
    <property type="entry name" value="UROPLAKIN III"/>
    <property type="match status" value="1"/>
</dbReference>
<evidence type="ECO:0000256" key="1">
    <source>
        <dbReference type="SAM" id="Phobius"/>
    </source>
</evidence>
<feature type="signal peptide" evidence="2">
    <location>
        <begin position="1"/>
        <end position="22"/>
    </location>
</feature>
<comment type="caution">
    <text evidence="3">The sequence shown here is derived from an EMBL/GenBank/DDBJ whole genome shotgun (WGS) entry which is preliminary data.</text>
</comment>
<proteinExistence type="predicted"/>
<keyword evidence="1" id="KW-0812">Transmembrane</keyword>
<dbReference type="GO" id="GO:0016020">
    <property type="term" value="C:membrane"/>
    <property type="evidence" value="ECO:0007669"/>
    <property type="project" value="TreeGrafter"/>
</dbReference>
<organism evidence="3 4">
    <name type="scientific">Megalops atlanticus</name>
    <name type="common">Tarpon</name>
    <name type="synonym">Clupea gigantea</name>
    <dbReference type="NCBI Taxonomy" id="7932"/>
    <lineage>
        <taxon>Eukaryota</taxon>
        <taxon>Metazoa</taxon>
        <taxon>Chordata</taxon>
        <taxon>Craniata</taxon>
        <taxon>Vertebrata</taxon>
        <taxon>Euteleostomi</taxon>
        <taxon>Actinopterygii</taxon>
        <taxon>Neopterygii</taxon>
        <taxon>Teleostei</taxon>
        <taxon>Elopiformes</taxon>
        <taxon>Megalopidae</taxon>
        <taxon>Megalops</taxon>
    </lineage>
</organism>
<dbReference type="EMBL" id="JAFDVH010000003">
    <property type="protein sequence ID" value="KAG7483709.1"/>
    <property type="molecule type" value="Genomic_DNA"/>
</dbReference>
<dbReference type="AlphaFoldDB" id="A0A9D3QB24"/>
<dbReference type="Proteomes" id="UP001046870">
    <property type="component" value="Chromosome 3"/>
</dbReference>
<evidence type="ECO:0000313" key="4">
    <source>
        <dbReference type="Proteomes" id="UP001046870"/>
    </source>
</evidence>
<reference evidence="3" key="1">
    <citation type="submission" date="2021-01" db="EMBL/GenBank/DDBJ databases">
        <authorList>
            <person name="Zahm M."/>
            <person name="Roques C."/>
            <person name="Cabau C."/>
            <person name="Klopp C."/>
            <person name="Donnadieu C."/>
            <person name="Jouanno E."/>
            <person name="Lampietro C."/>
            <person name="Louis A."/>
            <person name="Herpin A."/>
            <person name="Echchiki A."/>
            <person name="Berthelot C."/>
            <person name="Parey E."/>
            <person name="Roest-Crollius H."/>
            <person name="Braasch I."/>
            <person name="Postlethwait J."/>
            <person name="Bobe J."/>
            <person name="Montfort J."/>
            <person name="Bouchez O."/>
            <person name="Begum T."/>
            <person name="Mejri S."/>
            <person name="Adams A."/>
            <person name="Chen W.-J."/>
            <person name="Guiguen Y."/>
        </authorList>
    </citation>
    <scope>NUCLEOTIDE SEQUENCE</scope>
    <source>
        <strain evidence="3">YG-15Mar2019-1</strain>
        <tissue evidence="3">Brain</tissue>
    </source>
</reference>
<feature type="transmembrane region" description="Helical" evidence="1">
    <location>
        <begin position="199"/>
        <end position="226"/>
    </location>
</feature>
<evidence type="ECO:0000256" key="2">
    <source>
        <dbReference type="SAM" id="SignalP"/>
    </source>
</evidence>
<dbReference type="PANTHER" id="PTHR15446:SF2">
    <property type="entry name" value="UROPLAKIN-3B-LIKE PROTEIN 1-RELATED"/>
    <property type="match status" value="1"/>
</dbReference>
<keyword evidence="2" id="KW-0732">Signal</keyword>
<accession>A0A9D3QB24</accession>
<dbReference type="InterPro" id="IPR024831">
    <property type="entry name" value="Uroplakin-3"/>
</dbReference>
<feature type="chain" id="PRO_5039424212" description="Uroplakin 3b" evidence="2">
    <location>
        <begin position="23"/>
        <end position="310"/>
    </location>
</feature>
<protein>
    <recommendedName>
        <fullName evidence="5">Uroplakin 3b</fullName>
    </recommendedName>
</protein>
<evidence type="ECO:0008006" key="5">
    <source>
        <dbReference type="Google" id="ProtNLM"/>
    </source>
</evidence>
<keyword evidence="1" id="KW-1133">Transmembrane helix</keyword>
<sequence length="310" mass="34107">MAVLTIACVAVCLSFCGVEVQSTTVSHIPVITPYDYIGKITTNTIILKPPYCYFNTSLLNCTSETCQIYLVPALGSGPKNFDQDKRPQNSSILSLSPYPTAFASNTSKNYYLTKVGPPENYTCTQPSGMTYFLVGSDGNCSDPNCNGILPTGSNVRFKYILVNKPNDKIRQETNWSTPITLYSPKNLSTINDGFSGRSAAMVVITTILCVALGLLLLLLIVGLIYANCCRQRSEPMPILGSLKIRKYDTHHLKDPVPYVNPTYEGDLKKFSTPEVLPKVLHGGNAPELPDSVELKRYKNYDFTQSEGQNS</sequence>
<keyword evidence="1" id="KW-0472">Membrane</keyword>
<name>A0A9D3QB24_MEGAT</name>
<evidence type="ECO:0000313" key="3">
    <source>
        <dbReference type="EMBL" id="KAG7483709.1"/>
    </source>
</evidence>
<gene>
    <name evidence="3" type="ORF">MATL_G00041190</name>
</gene>
<keyword evidence="4" id="KW-1185">Reference proteome</keyword>